<protein>
    <recommendedName>
        <fullName evidence="5">ditrans,polycis-polyprenyl diphosphate synthase [(2E,6E)-farnesyldiphosphate specific]</fullName>
        <ecNumber evidence="5">2.5.1.87</ecNumber>
    </recommendedName>
</protein>
<dbReference type="EMBL" id="HE796911">
    <property type="protein sequence ID" value="CCL99033.1"/>
    <property type="molecule type" value="Genomic_DNA"/>
</dbReference>
<keyword evidence="11" id="KW-0472">Membrane</keyword>
<keyword evidence="8" id="KW-0256">Endoplasmic reticulum</keyword>
<evidence type="ECO:0000313" key="16">
    <source>
        <dbReference type="Proteomes" id="UP000006352"/>
    </source>
</evidence>
<evidence type="ECO:0000256" key="5">
    <source>
        <dbReference type="ARBA" id="ARBA00012596"/>
    </source>
</evidence>
<dbReference type="InParanoid" id="J4G0R7"/>
<evidence type="ECO:0000256" key="7">
    <source>
        <dbReference type="ARBA" id="ARBA00022692"/>
    </source>
</evidence>
<comment type="subcellular location">
    <subcellularLocation>
        <location evidence="2">Endoplasmic reticulum membrane</location>
    </subcellularLocation>
</comment>
<feature type="region of interest" description="Disordered" evidence="13">
    <location>
        <begin position="116"/>
        <end position="144"/>
    </location>
</feature>
<name>J4G0R7_9APHY</name>
<dbReference type="STRING" id="599839.J4G0R7"/>
<evidence type="ECO:0000256" key="8">
    <source>
        <dbReference type="ARBA" id="ARBA00022824"/>
    </source>
</evidence>
<dbReference type="GO" id="GO:0045547">
    <property type="term" value="F:ditrans,polycis-polyprenyl diphosphate synthase [(2E,6E)-farnesyl diphosphate specific] activity"/>
    <property type="evidence" value="ECO:0007669"/>
    <property type="project" value="UniProtKB-EC"/>
</dbReference>
<dbReference type="UniPathway" id="UPA00378"/>
<dbReference type="GO" id="GO:1904423">
    <property type="term" value="C:dehydrodolichyl diphosphate synthase complex"/>
    <property type="evidence" value="ECO:0007669"/>
    <property type="project" value="InterPro"/>
</dbReference>
<feature type="signal peptide" evidence="14">
    <location>
        <begin position="1"/>
        <end position="21"/>
    </location>
</feature>
<evidence type="ECO:0000256" key="2">
    <source>
        <dbReference type="ARBA" id="ARBA00004586"/>
    </source>
</evidence>
<keyword evidence="16" id="KW-1185">Reference proteome</keyword>
<feature type="chain" id="PRO_5003778889" description="ditrans,polycis-polyprenyl diphosphate synthase [(2E,6E)-farnesyldiphosphate specific]" evidence="14">
    <location>
        <begin position="22"/>
        <end position="331"/>
    </location>
</feature>
<dbReference type="SUPFAM" id="SSF64005">
    <property type="entry name" value="Undecaprenyl diphosphate synthase"/>
    <property type="match status" value="1"/>
</dbReference>
<comment type="pathway">
    <text evidence="3">Protein modification; protein glycosylation.</text>
</comment>
<dbReference type="PANTHER" id="PTHR21528">
    <property type="entry name" value="DEHYDRODOLICHYL DIPHOSPHATE SYNTHASE COMPLEX SUBUNIT NUS1"/>
    <property type="match status" value="1"/>
</dbReference>
<evidence type="ECO:0000256" key="11">
    <source>
        <dbReference type="ARBA" id="ARBA00023136"/>
    </source>
</evidence>
<comment type="similarity">
    <text evidence="4">Belongs to the UPP synthase family.</text>
</comment>
<dbReference type="OrthoDB" id="3057168at2759"/>
<dbReference type="Gene3D" id="3.40.1180.10">
    <property type="entry name" value="Decaprenyl diphosphate synthase-like"/>
    <property type="match status" value="1"/>
</dbReference>
<evidence type="ECO:0000256" key="6">
    <source>
        <dbReference type="ARBA" id="ARBA00022679"/>
    </source>
</evidence>
<organism evidence="15 16">
    <name type="scientific">Fibroporia radiculosa</name>
    <dbReference type="NCBI Taxonomy" id="599839"/>
    <lineage>
        <taxon>Eukaryota</taxon>
        <taxon>Fungi</taxon>
        <taxon>Dikarya</taxon>
        <taxon>Basidiomycota</taxon>
        <taxon>Agaricomycotina</taxon>
        <taxon>Agaricomycetes</taxon>
        <taxon>Polyporales</taxon>
        <taxon>Fibroporiaceae</taxon>
        <taxon>Fibroporia</taxon>
    </lineage>
</organism>
<comment type="cofactor">
    <cofactor evidence="1">
        <name>Mg(2+)</name>
        <dbReference type="ChEBI" id="CHEBI:18420"/>
    </cofactor>
</comment>
<dbReference type="PANTHER" id="PTHR21528:SF0">
    <property type="entry name" value="DEHYDRODOLICHYL DIPHOSPHATE SYNTHASE COMPLEX SUBUNIT NUS1"/>
    <property type="match status" value="1"/>
</dbReference>
<keyword evidence="9" id="KW-0460">Magnesium</keyword>
<dbReference type="AlphaFoldDB" id="J4G0R7"/>
<evidence type="ECO:0000256" key="1">
    <source>
        <dbReference type="ARBA" id="ARBA00001946"/>
    </source>
</evidence>
<dbReference type="InterPro" id="IPR036424">
    <property type="entry name" value="UPP_synth-like_sf"/>
</dbReference>
<dbReference type="RefSeq" id="XP_012178316.1">
    <property type="nucleotide sequence ID" value="XM_012322926.1"/>
</dbReference>
<evidence type="ECO:0000256" key="12">
    <source>
        <dbReference type="ARBA" id="ARBA00047353"/>
    </source>
</evidence>
<gene>
    <name evidence="15" type="ORF">FIBRA_01042</name>
</gene>
<evidence type="ECO:0000256" key="13">
    <source>
        <dbReference type="SAM" id="MobiDB-lite"/>
    </source>
</evidence>
<evidence type="ECO:0000313" key="15">
    <source>
        <dbReference type="EMBL" id="CCL99033.1"/>
    </source>
</evidence>
<comment type="catalytic activity">
    <reaction evidence="12">
        <text>n isopentenyl diphosphate + (2E,6E)-farnesyl diphosphate = a di-trans,poly-cis-polyprenyl diphosphate + n diphosphate</text>
        <dbReference type="Rhea" id="RHEA:53008"/>
        <dbReference type="Rhea" id="RHEA-COMP:19494"/>
        <dbReference type="ChEBI" id="CHEBI:33019"/>
        <dbReference type="ChEBI" id="CHEBI:128769"/>
        <dbReference type="ChEBI" id="CHEBI:136960"/>
        <dbReference type="ChEBI" id="CHEBI:175763"/>
        <dbReference type="EC" id="2.5.1.87"/>
    </reaction>
</comment>
<dbReference type="EC" id="2.5.1.87" evidence="5"/>
<sequence>MSWLASFALAILHALYWLVVTVKSACRGECSPQPLDAPRRQTPLHLALNLVVQDNIDDIEAMEAVMIESVDRAATWCRVVGINRLTIYDRQGVLTKCSSDVQSRLSRRFGIPPKEVASESDIEYPLTPPPSDDSDSRPLSPDTKDWHKELNVITLRFAVGVSTERKKPSKAAVRRRRLSRRETLPPSLTLHIISRQSGKPVISCLASGILRRRAHNSSYSVIDDDTMEQPSASVEGELSQSLEGLDGFPPPDLMLVHHLSCPENNPPLELYGFPPWQTRLTELYRDRRTNGVNRWRRPLSNQSNSAGQPLEEVQFRRALDQFAAAEMRLGK</sequence>
<dbReference type="HOGENOM" id="CLU_080749_0_0_1"/>
<dbReference type="InterPro" id="IPR038887">
    <property type="entry name" value="Nus1/NgBR"/>
</dbReference>
<reference evidence="15 16" key="1">
    <citation type="journal article" date="2012" name="Appl. Environ. Microbiol.">
        <title>Short-read sequencing for genomic analysis of the brown rot fungus Fibroporia radiculosa.</title>
        <authorList>
            <person name="Tang J.D."/>
            <person name="Perkins A.D."/>
            <person name="Sonstegard T.S."/>
            <person name="Schroeder S.G."/>
            <person name="Burgess S.C."/>
            <person name="Diehl S.V."/>
        </authorList>
    </citation>
    <scope>NUCLEOTIDE SEQUENCE [LARGE SCALE GENOMIC DNA]</scope>
    <source>
        <strain evidence="15 16">TFFH 294</strain>
    </source>
</reference>
<dbReference type="Proteomes" id="UP000006352">
    <property type="component" value="Unassembled WGS sequence"/>
</dbReference>
<keyword evidence="6" id="KW-0808">Transferase</keyword>
<evidence type="ECO:0000256" key="4">
    <source>
        <dbReference type="ARBA" id="ARBA00005432"/>
    </source>
</evidence>
<accession>J4G0R7</accession>
<keyword evidence="7" id="KW-0812">Transmembrane</keyword>
<dbReference type="GeneID" id="24093944"/>
<evidence type="ECO:0000256" key="9">
    <source>
        <dbReference type="ARBA" id="ARBA00022842"/>
    </source>
</evidence>
<keyword evidence="10" id="KW-1133">Transmembrane helix</keyword>
<evidence type="ECO:0000256" key="14">
    <source>
        <dbReference type="SAM" id="SignalP"/>
    </source>
</evidence>
<dbReference type="FunCoup" id="J4G0R7">
    <property type="interactions" value="221"/>
</dbReference>
<dbReference type="GO" id="GO:0005789">
    <property type="term" value="C:endoplasmic reticulum membrane"/>
    <property type="evidence" value="ECO:0007669"/>
    <property type="project" value="UniProtKB-SubCell"/>
</dbReference>
<evidence type="ECO:0000256" key="3">
    <source>
        <dbReference type="ARBA" id="ARBA00004922"/>
    </source>
</evidence>
<keyword evidence="14" id="KW-0732">Signal</keyword>
<evidence type="ECO:0000256" key="10">
    <source>
        <dbReference type="ARBA" id="ARBA00022989"/>
    </source>
</evidence>
<proteinExistence type="inferred from homology"/>